<sequence>MIKLIEYKSETISRGCVFRFPSFWPYEKTVDLLVVSMPDEDSEHALVVSTGHKAGLILVRLPRECESTSCRSIKYQWILDNWDKWIYPECSVEDVFIFQHYDEPEYPIK</sequence>
<protein>
    <submittedName>
        <fullName evidence="2">Imm45 family immunity protein</fullName>
    </submittedName>
</protein>
<dbReference type="Pfam" id="PF15572">
    <property type="entry name" value="Imm45"/>
    <property type="match status" value="1"/>
</dbReference>
<keyword evidence="3" id="KW-1185">Reference proteome</keyword>
<evidence type="ECO:0000313" key="3">
    <source>
        <dbReference type="Proteomes" id="UP001205357"/>
    </source>
</evidence>
<dbReference type="Proteomes" id="UP001205357">
    <property type="component" value="Unassembled WGS sequence"/>
</dbReference>
<dbReference type="EMBL" id="JALIGE010000072">
    <property type="protein sequence ID" value="MCS2161241.1"/>
    <property type="molecule type" value="Genomic_DNA"/>
</dbReference>
<evidence type="ECO:0000259" key="1">
    <source>
        <dbReference type="Pfam" id="PF15572"/>
    </source>
</evidence>
<reference evidence="2 3" key="1">
    <citation type="submission" date="2022-04" db="EMBL/GenBank/DDBJ databases">
        <title>Proposal of a three novel species of Scandinavium, Scandinavium hiltneri, Scandinavium manionii, Scandinavium tedordense.</title>
        <authorList>
            <person name="Maddock D.W."/>
            <person name="Brady C.L."/>
            <person name="Denman S."/>
            <person name="Arnold D."/>
        </authorList>
    </citation>
    <scope>NUCLEOTIDE SEQUENCE [LARGE SCALE GENOMIC DNA]</scope>
    <source>
        <strain evidence="2 3">H11S7</strain>
    </source>
</reference>
<evidence type="ECO:0000313" key="2">
    <source>
        <dbReference type="EMBL" id="MCS2161241.1"/>
    </source>
</evidence>
<proteinExistence type="predicted"/>
<comment type="caution">
    <text evidence="2">The sequence shown here is derived from an EMBL/GenBank/DDBJ whole genome shotgun (WGS) entry which is preliminary data.</text>
</comment>
<dbReference type="RefSeq" id="WP_258987820.1">
    <property type="nucleotide sequence ID" value="NZ_JALIGE010000072.1"/>
</dbReference>
<organism evidence="2 3">
    <name type="scientific">Scandinavium hiltneri</name>
    <dbReference type="NCBI Taxonomy" id="2926519"/>
    <lineage>
        <taxon>Bacteria</taxon>
        <taxon>Pseudomonadati</taxon>
        <taxon>Pseudomonadota</taxon>
        <taxon>Gammaproteobacteria</taxon>
        <taxon>Enterobacterales</taxon>
        <taxon>Enterobacteriaceae</taxon>
        <taxon>Scandinavium</taxon>
    </lineage>
</organism>
<gene>
    <name evidence="2" type="primary">imm45</name>
    <name evidence="2" type="ORF">MUU47_08915</name>
</gene>
<accession>A0ABT2E034</accession>
<feature type="domain" description="Immunity protein 45" evidence="1">
    <location>
        <begin position="4"/>
        <end position="97"/>
    </location>
</feature>
<dbReference type="InterPro" id="IPR029077">
    <property type="entry name" value="Imm45"/>
</dbReference>
<name>A0ABT2E034_9ENTR</name>